<feature type="domain" description="Dienelactone hydrolase" evidence="1">
    <location>
        <begin position="14"/>
        <end position="229"/>
    </location>
</feature>
<dbReference type="Pfam" id="PF01738">
    <property type="entry name" value="DLH"/>
    <property type="match status" value="1"/>
</dbReference>
<dbReference type="Proteomes" id="UP000319722">
    <property type="component" value="Unassembled WGS sequence"/>
</dbReference>
<dbReference type="AlphaFoldDB" id="A0A561B491"/>
<dbReference type="OrthoDB" id="62567at2"/>
<sequence>MHDPLQITTSGGSFPAYVARPQKLPAPAIVVVHEVFGVNADMRQSCDELAAQGYLAVCPDLFWRIAPDLELSERTEAERARALTLYNAFDIDAGLHDIAAAVEAARGMAGATGRVGVIGYCLGGLLAFLTAARAGADAVVAYYPGNAEKYAEEASRIASPLIVHLAEKDEYIPVDAQRKISAALADHPKVQAYSYPGCGHAFARHGGMSYDAEAAALANGRTAGFLARHLHGG</sequence>
<gene>
    <name evidence="2" type="ORF">FB547_12125</name>
</gene>
<name>A0A561B491_9BURK</name>
<dbReference type="PANTHER" id="PTHR46623">
    <property type="entry name" value="CARBOXYMETHYLENEBUTENOLIDASE-RELATED"/>
    <property type="match status" value="1"/>
</dbReference>
<reference evidence="2 3" key="1">
    <citation type="submission" date="2019-06" db="EMBL/GenBank/DDBJ databases">
        <title>Sorghum-associated microbial communities from plants grown in Nebraska, USA.</title>
        <authorList>
            <person name="Schachtman D."/>
        </authorList>
    </citation>
    <scope>NUCLEOTIDE SEQUENCE [LARGE SCALE GENOMIC DNA]</scope>
    <source>
        <strain evidence="2 3">T529</strain>
    </source>
</reference>
<dbReference type="InterPro" id="IPR029058">
    <property type="entry name" value="AB_hydrolase_fold"/>
</dbReference>
<evidence type="ECO:0000313" key="2">
    <source>
        <dbReference type="EMBL" id="TWD73602.1"/>
    </source>
</evidence>
<proteinExistence type="predicted"/>
<dbReference type="SUPFAM" id="SSF53474">
    <property type="entry name" value="alpha/beta-Hydrolases"/>
    <property type="match status" value="1"/>
</dbReference>
<dbReference type="RefSeq" id="WP_145747615.1">
    <property type="nucleotide sequence ID" value="NZ_VIVL01000021.1"/>
</dbReference>
<evidence type="ECO:0000259" key="1">
    <source>
        <dbReference type="Pfam" id="PF01738"/>
    </source>
</evidence>
<dbReference type="InterPro" id="IPR002925">
    <property type="entry name" value="Dienelactn_hydro"/>
</dbReference>
<organism evidence="2 3">
    <name type="scientific">Variovorax beijingensis</name>
    <dbReference type="NCBI Taxonomy" id="2496117"/>
    <lineage>
        <taxon>Bacteria</taxon>
        <taxon>Pseudomonadati</taxon>
        <taxon>Pseudomonadota</taxon>
        <taxon>Betaproteobacteria</taxon>
        <taxon>Burkholderiales</taxon>
        <taxon>Comamonadaceae</taxon>
        <taxon>Variovorax</taxon>
    </lineage>
</organism>
<dbReference type="InterPro" id="IPR051049">
    <property type="entry name" value="Dienelactone_hydrolase-like"/>
</dbReference>
<accession>A0A561B491</accession>
<evidence type="ECO:0000313" key="3">
    <source>
        <dbReference type="Proteomes" id="UP000319722"/>
    </source>
</evidence>
<comment type="caution">
    <text evidence="2">The sequence shown here is derived from an EMBL/GenBank/DDBJ whole genome shotgun (WGS) entry which is preliminary data.</text>
</comment>
<dbReference type="Gene3D" id="3.40.50.1820">
    <property type="entry name" value="alpha/beta hydrolase"/>
    <property type="match status" value="1"/>
</dbReference>
<dbReference type="PANTHER" id="PTHR46623:SF6">
    <property type="entry name" value="ALPHA_BETA-HYDROLASES SUPERFAMILY PROTEIN"/>
    <property type="match status" value="1"/>
</dbReference>
<protein>
    <submittedName>
        <fullName evidence="2">Carboxymethylenebutenolidase</fullName>
    </submittedName>
</protein>
<dbReference type="EMBL" id="VIVL01000021">
    <property type="protein sequence ID" value="TWD73602.1"/>
    <property type="molecule type" value="Genomic_DNA"/>
</dbReference>
<dbReference type="GO" id="GO:0016787">
    <property type="term" value="F:hydrolase activity"/>
    <property type="evidence" value="ECO:0007669"/>
    <property type="project" value="InterPro"/>
</dbReference>